<feature type="transmembrane region" description="Helical" evidence="1">
    <location>
        <begin position="232"/>
        <end position="254"/>
    </location>
</feature>
<proteinExistence type="predicted"/>
<dbReference type="Pfam" id="PF00892">
    <property type="entry name" value="EamA"/>
    <property type="match status" value="2"/>
</dbReference>
<dbReference type="AlphaFoldDB" id="D3PCH0"/>
<feature type="transmembrane region" description="Helical" evidence="1">
    <location>
        <begin position="28"/>
        <end position="48"/>
    </location>
</feature>
<accession>D3PCH0</accession>
<dbReference type="SUPFAM" id="SSF103481">
    <property type="entry name" value="Multidrug resistance efflux transporter EmrE"/>
    <property type="match status" value="2"/>
</dbReference>
<dbReference type="Proteomes" id="UP000001520">
    <property type="component" value="Chromosome"/>
</dbReference>
<keyword evidence="1" id="KW-1133">Transmembrane helix</keyword>
<gene>
    <name evidence="3" type="ordered locus">DEFDS_0815</name>
</gene>
<name>D3PCH0_DEFDS</name>
<dbReference type="EMBL" id="AP011529">
    <property type="protein sequence ID" value="BAI80293.1"/>
    <property type="molecule type" value="Genomic_DNA"/>
</dbReference>
<dbReference type="eggNOG" id="COG0697">
    <property type="taxonomic scope" value="Bacteria"/>
</dbReference>
<organism evidence="3 4">
    <name type="scientific">Deferribacter desulfuricans (strain DSM 14783 / JCM 11476 / NBRC 101012 / SSM1)</name>
    <dbReference type="NCBI Taxonomy" id="639282"/>
    <lineage>
        <taxon>Bacteria</taxon>
        <taxon>Pseudomonadati</taxon>
        <taxon>Deferribacterota</taxon>
        <taxon>Deferribacteres</taxon>
        <taxon>Deferribacterales</taxon>
        <taxon>Deferribacteraceae</taxon>
        <taxon>Deferribacter</taxon>
    </lineage>
</organism>
<dbReference type="STRING" id="639282.DEFDS_0815"/>
<reference evidence="3 4" key="1">
    <citation type="journal article" date="2010" name="DNA Res.">
        <title>Bacterial lifestyle in a deep-sea hydrothermal vent chimney revealed by the genome sequence of the thermophilic bacterium Deferribacter desulfuricans SSM1.</title>
        <authorList>
            <person name="Takaki Y."/>
            <person name="Shimamura S."/>
            <person name="Nakagawa S."/>
            <person name="Fukuhara Y."/>
            <person name="Horikawa H."/>
            <person name="Ankai A."/>
            <person name="Harada T."/>
            <person name="Hosoyama A."/>
            <person name="Oguchi A."/>
            <person name="Fukui S."/>
            <person name="Fujita N."/>
            <person name="Takami H."/>
            <person name="Takai K."/>
        </authorList>
    </citation>
    <scope>NUCLEOTIDE SEQUENCE [LARGE SCALE GENOMIC DNA]</scope>
    <source>
        <strain evidence="4">DSM 14783 / JCM 11476 / NBRC 101012 / SSM1</strain>
    </source>
</reference>
<feature type="transmembrane region" description="Helical" evidence="1">
    <location>
        <begin position="171"/>
        <end position="193"/>
    </location>
</feature>
<feature type="transmembrane region" description="Helical" evidence="1">
    <location>
        <begin position="115"/>
        <end position="134"/>
    </location>
</feature>
<feature type="domain" description="EamA" evidence="2">
    <location>
        <begin position="2"/>
        <end position="131"/>
    </location>
</feature>
<dbReference type="OrthoDB" id="9783707at2"/>
<feature type="transmembrane region" description="Helical" evidence="1">
    <location>
        <begin position="90"/>
        <end position="109"/>
    </location>
</feature>
<feature type="transmembrane region" description="Helical" evidence="1">
    <location>
        <begin position="205"/>
        <end position="226"/>
    </location>
</feature>
<feature type="domain" description="EamA" evidence="2">
    <location>
        <begin position="143"/>
        <end position="276"/>
    </location>
</feature>
<feature type="transmembrane region" description="Helical" evidence="1">
    <location>
        <begin position="60"/>
        <end position="78"/>
    </location>
</feature>
<dbReference type="GO" id="GO:0016020">
    <property type="term" value="C:membrane"/>
    <property type="evidence" value="ECO:0007669"/>
    <property type="project" value="InterPro"/>
</dbReference>
<keyword evidence="1" id="KW-0812">Transmembrane</keyword>
<protein>
    <recommendedName>
        <fullName evidence="2">EamA domain-containing protein</fullName>
    </recommendedName>
</protein>
<feature type="transmembrane region" description="Helical" evidence="1">
    <location>
        <begin position="6"/>
        <end position="21"/>
    </location>
</feature>
<dbReference type="PANTHER" id="PTHR22911">
    <property type="entry name" value="ACYL-MALONYL CONDENSING ENZYME-RELATED"/>
    <property type="match status" value="1"/>
</dbReference>
<evidence type="ECO:0000313" key="3">
    <source>
        <dbReference type="EMBL" id="BAI80293.1"/>
    </source>
</evidence>
<dbReference type="KEGG" id="ddf:DEFDS_0815"/>
<feature type="transmembrane region" description="Helical" evidence="1">
    <location>
        <begin position="261"/>
        <end position="278"/>
    </location>
</feature>
<dbReference type="InterPro" id="IPR000620">
    <property type="entry name" value="EamA_dom"/>
</dbReference>
<dbReference type="InterPro" id="IPR037185">
    <property type="entry name" value="EmrE-like"/>
</dbReference>
<sequence length="280" mass="32684">MYGYFLILLSALFHSFWNVLLKDSENKYFFNFLMHLTNLVIFSIMYLLFFKDFLYFDKNIFIYSFIAATFFSGYHICLSTAYRYGEISSYYPIVSSSPVFVLIWAIVFLKEKLTISGSIAIFLIIAGVFFVGLVKYSKAESIKGVYFSLLAALFYSFGAIIDKIGVSRKNFILYIYLLTLFMTIYMYIFNYKFIGRGYSFYLKNYFWKILLGGFILFSSVFSYRYGLTMVNVSYAVFIRQANILFGLLFGYLIFREKIHRYKVVGAILIAVGVVIIKLNT</sequence>
<dbReference type="Gene3D" id="1.10.3730.20">
    <property type="match status" value="2"/>
</dbReference>
<evidence type="ECO:0000256" key="1">
    <source>
        <dbReference type="SAM" id="Phobius"/>
    </source>
</evidence>
<dbReference type="HOGENOM" id="CLU_060016_2_0_0"/>
<evidence type="ECO:0000313" key="4">
    <source>
        <dbReference type="Proteomes" id="UP000001520"/>
    </source>
</evidence>
<evidence type="ECO:0000259" key="2">
    <source>
        <dbReference type="Pfam" id="PF00892"/>
    </source>
</evidence>
<keyword evidence="1" id="KW-0472">Membrane</keyword>
<keyword evidence="4" id="KW-1185">Reference proteome</keyword>
<dbReference type="RefSeq" id="WP_013007541.1">
    <property type="nucleotide sequence ID" value="NC_013939.1"/>
</dbReference>
<feature type="transmembrane region" description="Helical" evidence="1">
    <location>
        <begin position="146"/>
        <end position="165"/>
    </location>
</feature>